<accession>A0A192XPB9</accession>
<dbReference type="RefSeq" id="YP_009253973.1">
    <property type="nucleotide sequence ID" value="NC_030200.1"/>
</dbReference>
<gene>
    <name evidence="2" type="primary">U68</name>
</gene>
<dbReference type="KEGG" id="vg:27912062"/>
<organism evidence="2 3">
    <name type="scientific">macacine betaherpesvirus 9</name>
    <dbReference type="NCBI Taxonomy" id="2560568"/>
    <lineage>
        <taxon>Viruses</taxon>
        <taxon>Duplodnaviria</taxon>
        <taxon>Heunggongvirae</taxon>
        <taxon>Peploviricota</taxon>
        <taxon>Herviviricetes</taxon>
        <taxon>Herpesvirales</taxon>
        <taxon>Orthoherpesviridae</taxon>
        <taxon>Betaherpesvirinae</taxon>
        <taxon>Roseolovirus</taxon>
        <taxon>Roseolovirus macacinebeta9</taxon>
    </lineage>
</organism>
<reference evidence="2 3" key="1">
    <citation type="journal article" date="2016" name="J. Virol.">
        <title>Complete Unique Genome Sequence, Expression Profile, and Salivary Gland Tissue Tropism of the Herpesvirus 7 Homolog in Pigtailed Macaques.</title>
        <authorList>
            <person name="Staheli J.P."/>
            <person name="Dyen M.R."/>
            <person name="Basom R."/>
            <person name="Fitzgibbon M."/>
            <person name="Barcy S."/>
        </authorList>
    </citation>
    <scope>NUCLEOTIDE SEQUENCE [LARGE SCALE GENOMIC DNA]</scope>
</reference>
<dbReference type="Pfam" id="PF10867">
    <property type="entry name" value="DUF2664"/>
    <property type="match status" value="1"/>
</dbReference>
<evidence type="ECO:0000313" key="3">
    <source>
        <dbReference type="Proteomes" id="UP000202843"/>
    </source>
</evidence>
<proteinExistence type="inferred from homology"/>
<keyword evidence="3" id="KW-1185">Reference proteome</keyword>
<evidence type="ECO:0000313" key="2">
    <source>
        <dbReference type="EMBL" id="ANC96587.1"/>
    </source>
</evidence>
<dbReference type="Proteomes" id="UP000202843">
    <property type="component" value="Segment"/>
</dbReference>
<protein>
    <submittedName>
        <fullName evidence="2">Tegument protein UL14</fullName>
    </submittedName>
</protein>
<dbReference type="GeneID" id="27912062"/>
<dbReference type="EMBL" id="KU351741">
    <property type="protein sequence ID" value="ANC96587.1"/>
    <property type="molecule type" value="Genomic_DNA"/>
</dbReference>
<comment type="similarity">
    <text evidence="1">Belongs to the herpesviridae UL96 family.</text>
</comment>
<evidence type="ECO:0000256" key="1">
    <source>
        <dbReference type="ARBA" id="ARBA00009912"/>
    </source>
</evidence>
<dbReference type="InterPro" id="IPR022614">
    <property type="entry name" value="Herpesvirus_UL96"/>
</dbReference>
<dbReference type="OrthoDB" id="27563at10239"/>
<name>A0A192XPB9_9BETA</name>
<sequence>MSFYDLVKQNMSRNLENKHYESLKIKLGENHPLSLHQQIKVINQNIKSDNSEQRHMIGTLTNILKEQQSQLKTQKKTIKQLENIDLEEIFDVSAEVKSLADNIKDTLATTFTSD</sequence>